<accession>A0ABN0MZU2</accession>
<reference evidence="1 2" key="1">
    <citation type="submission" date="2013-07" db="EMBL/GenBank/DDBJ databases">
        <title>Isolation of a new Chlamydia species from the feral Sacred Ibis (Threskiornis aethiopicus): Chlamydia ibidis.</title>
        <authorList>
            <person name="Vorimore F."/>
            <person name="Hsia R.-C."/>
            <person name="Huot-Creasy H."/>
            <person name="Bastian S."/>
            <person name="Deruyter L."/>
            <person name="Passet A."/>
            <person name="Sachse K."/>
            <person name="Bavoil P."/>
            <person name="Myers G."/>
            <person name="Laroucau K."/>
        </authorList>
    </citation>
    <scope>NUCLEOTIDE SEQUENCE [LARGE SCALE GENOMIC DNA]</scope>
    <source>
        <strain evidence="1 2">10-1398/6</strain>
    </source>
</reference>
<sequence>MKKLVLYFGAFVVSLFCGVFLWDRVPGAQKVMQATADYSIEVLEKSCRLVRKVSGFEKLQVFERRISSDQALALFPEYMDGNASAELTFVPHLLMHVRFSREDGVKRGAVSQEGMLLWNLVNGEMVLNTGTWSCSKGFRECLMLRADRQDVCVMQTLASLGGAASKESLTHALTMKNIKADKVIRDCQRKKLIFTTGGQIGSHFQQMQPIKGCTTTLHALPVWLRRPRKSSICQSQYSQDRVRNFAGMIFGNNFLIINSSEVFVPVYKISLTCPDNSIRIEYVNAVTGKLFQDL</sequence>
<name>A0ABN0MZU2_9CHLA</name>
<gene>
    <name evidence="1" type="ORF">H359_0143</name>
</gene>
<comment type="caution">
    <text evidence="1">The sequence shown here is derived from an EMBL/GenBank/DDBJ whole genome shotgun (WGS) entry which is preliminary data.</text>
</comment>
<dbReference type="RefSeq" id="WP_020370792.1">
    <property type="nucleotide sequence ID" value="NZ_APJW01000001.1"/>
</dbReference>
<evidence type="ECO:0000313" key="1">
    <source>
        <dbReference type="EMBL" id="EQM62872.1"/>
    </source>
</evidence>
<keyword evidence="2" id="KW-1185">Reference proteome</keyword>
<dbReference type="Proteomes" id="UP000016064">
    <property type="component" value="Unassembled WGS sequence"/>
</dbReference>
<protein>
    <submittedName>
        <fullName evidence="1">Outer membrane protein</fullName>
    </submittedName>
</protein>
<proteinExistence type="predicted"/>
<organism evidence="1 2">
    <name type="scientific">Chlamydia ibidis 10-1398/6</name>
    <dbReference type="NCBI Taxonomy" id="1046581"/>
    <lineage>
        <taxon>Bacteria</taxon>
        <taxon>Pseudomonadati</taxon>
        <taxon>Chlamydiota</taxon>
        <taxon>Chlamydiia</taxon>
        <taxon>Chlamydiales</taxon>
        <taxon>Chlamydiaceae</taxon>
        <taxon>Chlamydia/Chlamydophila group</taxon>
        <taxon>Chlamydia</taxon>
    </lineage>
</organism>
<evidence type="ECO:0000313" key="2">
    <source>
        <dbReference type="Proteomes" id="UP000016064"/>
    </source>
</evidence>
<dbReference type="EMBL" id="APJW01000001">
    <property type="protein sequence ID" value="EQM62872.1"/>
    <property type="molecule type" value="Genomic_DNA"/>
</dbReference>